<dbReference type="RefSeq" id="WP_059202735.1">
    <property type="nucleotide sequence ID" value="NZ_JBIRTR010000049.1"/>
</dbReference>
<protein>
    <submittedName>
        <fullName evidence="1">Uncharacterized protein</fullName>
    </submittedName>
</protein>
<dbReference type="Proteomes" id="UP000052982">
    <property type="component" value="Unassembled WGS sequence"/>
</dbReference>
<proteinExistence type="predicted"/>
<sequence>MRGSRIRRRGASTEAARTPGDTDLADLYYRSGRQHFHHRVLGDLDLDHDALEIPAGPGPAIVPCPLAPTSPHR</sequence>
<comment type="caution">
    <text evidence="1">The sequence shown here is derived from an EMBL/GenBank/DDBJ whole genome shotgun (WGS) entry which is preliminary data.</text>
</comment>
<dbReference type="EMBL" id="LMWW01000018">
    <property type="protein sequence ID" value="KUN84301.1"/>
    <property type="molecule type" value="Genomic_DNA"/>
</dbReference>
<organism evidence="1 2">
    <name type="scientific">Streptomyces griseoruber</name>
    <dbReference type="NCBI Taxonomy" id="1943"/>
    <lineage>
        <taxon>Bacteria</taxon>
        <taxon>Bacillati</taxon>
        <taxon>Actinomycetota</taxon>
        <taxon>Actinomycetes</taxon>
        <taxon>Kitasatosporales</taxon>
        <taxon>Streptomycetaceae</taxon>
        <taxon>Streptomyces</taxon>
    </lineage>
</organism>
<gene>
    <name evidence="1" type="ORF">AQJ64_16225</name>
</gene>
<evidence type="ECO:0000313" key="1">
    <source>
        <dbReference type="EMBL" id="KUN84301.1"/>
    </source>
</evidence>
<reference evidence="1 2" key="1">
    <citation type="submission" date="2015-10" db="EMBL/GenBank/DDBJ databases">
        <title>Draft genome sequence of Streptomyces griseoruber DSM 40281, type strain for the species Streptomyces griseoruber.</title>
        <authorList>
            <person name="Ruckert C."/>
            <person name="Winkler A."/>
            <person name="Kalinowski J."/>
            <person name="Kampfer P."/>
            <person name="Glaeser S."/>
        </authorList>
    </citation>
    <scope>NUCLEOTIDE SEQUENCE [LARGE SCALE GENOMIC DNA]</scope>
    <source>
        <strain evidence="1 2">DSM 40281</strain>
    </source>
</reference>
<evidence type="ECO:0000313" key="2">
    <source>
        <dbReference type="Proteomes" id="UP000052982"/>
    </source>
</evidence>
<dbReference type="AlphaFoldDB" id="A0A117RD68"/>
<name>A0A117RD68_9ACTN</name>
<keyword evidence="2" id="KW-1185">Reference proteome</keyword>
<accession>A0A117RD68</accession>